<keyword evidence="4" id="KW-1185">Reference proteome</keyword>
<feature type="compositionally biased region" description="Basic residues" evidence="1">
    <location>
        <begin position="27"/>
        <end position="38"/>
    </location>
</feature>
<protein>
    <recommendedName>
        <fullName evidence="2">OCRE domain-containing protein</fullName>
    </recommendedName>
</protein>
<dbReference type="InterPro" id="IPR041591">
    <property type="entry name" value="OCRE"/>
</dbReference>
<dbReference type="PANTHER" id="PTHR13138:SF3">
    <property type="entry name" value="CD2 ANTIGEN CYTOPLASMIC TAIL-BINDING PROTEIN 2"/>
    <property type="match status" value="1"/>
</dbReference>
<evidence type="ECO:0000313" key="4">
    <source>
        <dbReference type="Proteomes" id="UP001180020"/>
    </source>
</evidence>
<feature type="domain" description="OCRE" evidence="2">
    <location>
        <begin position="364"/>
        <end position="414"/>
    </location>
</feature>
<sequence length="421" mass="47611">MEENPSKPRHKRALSEDEDEDNEPKQKKPRFPKGKKVKKVGDEVSASSNGGRGEVPGCMLDPDAAAKLRARRRREQLREEELGVRRRKEQFREEDLDVDPVVEVDYEDNSNFDDDGIMIEPFNLNQEREEGYFDEAGNFVEYVNNKKIKDAWLDSVDIEPKFIEKTPEVTKEEEYHELSSEDIGRMKRRIADVLLPGESVLQALRRIKSASSNEKGRMPEETKRLFDQLTEDSMKLMDNGEYNVYHEVREIFEREAEGYEAIARVKMGTITNSGSANGKVSVDEDIFSDDKVKGTELDAASDPLKATTSSTYAASEGHSDGFDMFGDDDDNVPIVTEPSLQSTSENLQPSSSIDSEKALGGDSESDYVYDETSGYYYSSSLGYYYDPNSGLYCSATTGTWYFFNSENGTYDEVSEQQQTAN</sequence>
<organism evidence="3 4">
    <name type="scientific">Acorus calamus</name>
    <name type="common">Sweet flag</name>
    <dbReference type="NCBI Taxonomy" id="4465"/>
    <lineage>
        <taxon>Eukaryota</taxon>
        <taxon>Viridiplantae</taxon>
        <taxon>Streptophyta</taxon>
        <taxon>Embryophyta</taxon>
        <taxon>Tracheophyta</taxon>
        <taxon>Spermatophyta</taxon>
        <taxon>Magnoliopsida</taxon>
        <taxon>Liliopsida</taxon>
        <taxon>Acoraceae</taxon>
        <taxon>Acorus</taxon>
    </lineage>
</organism>
<evidence type="ECO:0000259" key="2">
    <source>
        <dbReference type="Pfam" id="PF17780"/>
    </source>
</evidence>
<feature type="region of interest" description="Disordered" evidence="1">
    <location>
        <begin position="1"/>
        <end position="61"/>
    </location>
</feature>
<feature type="region of interest" description="Disordered" evidence="1">
    <location>
        <begin position="307"/>
        <end position="365"/>
    </location>
</feature>
<dbReference type="PANTHER" id="PTHR13138">
    <property type="entry name" value="PROTEIN LIN1"/>
    <property type="match status" value="1"/>
</dbReference>
<feature type="compositionally biased region" description="Polar residues" evidence="1">
    <location>
        <begin position="338"/>
        <end position="353"/>
    </location>
</feature>
<dbReference type="AlphaFoldDB" id="A0AAV9CJF6"/>
<evidence type="ECO:0000313" key="3">
    <source>
        <dbReference type="EMBL" id="KAK1288601.1"/>
    </source>
</evidence>
<dbReference type="Proteomes" id="UP001180020">
    <property type="component" value="Unassembled WGS sequence"/>
</dbReference>
<dbReference type="GO" id="GO:0005682">
    <property type="term" value="C:U5 snRNP"/>
    <property type="evidence" value="ECO:0007669"/>
    <property type="project" value="InterPro"/>
</dbReference>
<name>A0AAV9CJF6_ACOCL</name>
<gene>
    <name evidence="3" type="ORF">QJS10_CPB19g01440</name>
</gene>
<proteinExistence type="predicted"/>
<comment type="caution">
    <text evidence="3">The sequence shown here is derived from an EMBL/GenBank/DDBJ whole genome shotgun (WGS) entry which is preliminary data.</text>
</comment>
<reference evidence="3" key="2">
    <citation type="submission" date="2023-06" db="EMBL/GenBank/DDBJ databases">
        <authorList>
            <person name="Ma L."/>
            <person name="Liu K.-W."/>
            <person name="Li Z."/>
            <person name="Hsiao Y.-Y."/>
            <person name="Qi Y."/>
            <person name="Fu T."/>
            <person name="Tang G."/>
            <person name="Zhang D."/>
            <person name="Sun W.-H."/>
            <person name="Liu D.-K."/>
            <person name="Li Y."/>
            <person name="Chen G.-Z."/>
            <person name="Liu X.-D."/>
            <person name="Liao X.-Y."/>
            <person name="Jiang Y.-T."/>
            <person name="Yu X."/>
            <person name="Hao Y."/>
            <person name="Huang J."/>
            <person name="Zhao X.-W."/>
            <person name="Ke S."/>
            <person name="Chen Y.-Y."/>
            <person name="Wu W.-L."/>
            <person name="Hsu J.-L."/>
            <person name="Lin Y.-F."/>
            <person name="Huang M.-D."/>
            <person name="Li C.-Y."/>
            <person name="Huang L."/>
            <person name="Wang Z.-W."/>
            <person name="Zhao X."/>
            <person name="Zhong W.-Y."/>
            <person name="Peng D.-H."/>
            <person name="Ahmad S."/>
            <person name="Lan S."/>
            <person name="Zhang J.-S."/>
            <person name="Tsai W.-C."/>
            <person name="Van De Peer Y."/>
            <person name="Liu Z.-J."/>
        </authorList>
    </citation>
    <scope>NUCLEOTIDE SEQUENCE</scope>
    <source>
        <strain evidence="3">CP</strain>
        <tissue evidence="3">Leaves</tissue>
    </source>
</reference>
<accession>A0AAV9CJF6</accession>
<dbReference type="Pfam" id="PF17780">
    <property type="entry name" value="OCRE"/>
    <property type="match status" value="1"/>
</dbReference>
<evidence type="ECO:0000256" key="1">
    <source>
        <dbReference type="SAM" id="MobiDB-lite"/>
    </source>
</evidence>
<reference evidence="3" key="1">
    <citation type="journal article" date="2023" name="Nat. Commun.">
        <title>Diploid and tetraploid genomes of Acorus and the evolution of monocots.</title>
        <authorList>
            <person name="Ma L."/>
            <person name="Liu K.W."/>
            <person name="Li Z."/>
            <person name="Hsiao Y.Y."/>
            <person name="Qi Y."/>
            <person name="Fu T."/>
            <person name="Tang G.D."/>
            <person name="Zhang D."/>
            <person name="Sun W.H."/>
            <person name="Liu D.K."/>
            <person name="Li Y."/>
            <person name="Chen G.Z."/>
            <person name="Liu X.D."/>
            <person name="Liao X.Y."/>
            <person name="Jiang Y.T."/>
            <person name="Yu X."/>
            <person name="Hao Y."/>
            <person name="Huang J."/>
            <person name="Zhao X.W."/>
            <person name="Ke S."/>
            <person name="Chen Y.Y."/>
            <person name="Wu W.L."/>
            <person name="Hsu J.L."/>
            <person name="Lin Y.F."/>
            <person name="Huang M.D."/>
            <person name="Li C.Y."/>
            <person name="Huang L."/>
            <person name="Wang Z.W."/>
            <person name="Zhao X."/>
            <person name="Zhong W.Y."/>
            <person name="Peng D.H."/>
            <person name="Ahmad S."/>
            <person name="Lan S."/>
            <person name="Zhang J.S."/>
            <person name="Tsai W.C."/>
            <person name="Van de Peer Y."/>
            <person name="Liu Z.J."/>
        </authorList>
    </citation>
    <scope>NUCLEOTIDE SEQUENCE</scope>
    <source>
        <strain evidence="3">CP</strain>
    </source>
</reference>
<dbReference type="EMBL" id="JAUJYO010000019">
    <property type="protein sequence ID" value="KAK1288601.1"/>
    <property type="molecule type" value="Genomic_DNA"/>
</dbReference>
<dbReference type="InterPro" id="IPR039905">
    <property type="entry name" value="CD2BP2/Lin1"/>
</dbReference>